<protein>
    <submittedName>
        <fullName evidence="1">Uncharacterized protein</fullName>
    </submittedName>
</protein>
<dbReference type="EMBL" id="BEYU01000197">
    <property type="protein sequence ID" value="GBG34499.1"/>
    <property type="molecule type" value="Genomic_DNA"/>
</dbReference>
<dbReference type="Proteomes" id="UP000241890">
    <property type="component" value="Unassembled WGS sequence"/>
</dbReference>
<dbReference type="InParanoid" id="A0A2R5GVZ4"/>
<proteinExistence type="predicted"/>
<comment type="caution">
    <text evidence="1">The sequence shown here is derived from an EMBL/GenBank/DDBJ whole genome shotgun (WGS) entry which is preliminary data.</text>
</comment>
<accession>A0A2R5GVZ4</accession>
<name>A0A2R5GVZ4_9STRA</name>
<evidence type="ECO:0000313" key="2">
    <source>
        <dbReference type="Proteomes" id="UP000241890"/>
    </source>
</evidence>
<gene>
    <name evidence="1" type="ORF">FCC1311_107232</name>
</gene>
<reference evidence="1 2" key="1">
    <citation type="submission" date="2017-12" db="EMBL/GenBank/DDBJ databases">
        <title>Sequencing, de novo assembly and annotation of complete genome of a new Thraustochytrid species, strain FCC1311.</title>
        <authorList>
            <person name="Sedici K."/>
            <person name="Godart F."/>
            <person name="Aiese Cigliano R."/>
            <person name="Sanseverino W."/>
            <person name="Barakat M."/>
            <person name="Ortet P."/>
            <person name="Marechal E."/>
            <person name="Cagnac O."/>
            <person name="Amato A."/>
        </authorList>
    </citation>
    <scope>NUCLEOTIDE SEQUENCE [LARGE SCALE GENOMIC DNA]</scope>
</reference>
<organism evidence="1 2">
    <name type="scientific">Hondaea fermentalgiana</name>
    <dbReference type="NCBI Taxonomy" id="2315210"/>
    <lineage>
        <taxon>Eukaryota</taxon>
        <taxon>Sar</taxon>
        <taxon>Stramenopiles</taxon>
        <taxon>Bigyra</taxon>
        <taxon>Labyrinthulomycetes</taxon>
        <taxon>Thraustochytrida</taxon>
        <taxon>Thraustochytriidae</taxon>
        <taxon>Hondaea</taxon>
    </lineage>
</organism>
<keyword evidence="2" id="KW-1185">Reference proteome</keyword>
<sequence length="71" mass="7767">MADKQQMVVAVDPRIAAAGMDPSKVTYETEKYCGVISLVIGFCIFPCICCCPCDERQVAVDQSTGRRVVLH</sequence>
<dbReference type="AlphaFoldDB" id="A0A2R5GVZ4"/>
<evidence type="ECO:0000313" key="1">
    <source>
        <dbReference type="EMBL" id="GBG34499.1"/>
    </source>
</evidence>